<feature type="compositionally biased region" description="Basic residues" evidence="1">
    <location>
        <begin position="209"/>
        <end position="218"/>
    </location>
</feature>
<feature type="compositionally biased region" description="Basic residues" evidence="1">
    <location>
        <begin position="280"/>
        <end position="298"/>
    </location>
</feature>
<accession>A0ABN8RU79</accession>
<keyword evidence="3" id="KW-1185">Reference proteome</keyword>
<evidence type="ECO:0000313" key="3">
    <source>
        <dbReference type="Proteomes" id="UP001159405"/>
    </source>
</evidence>
<sequence length="305" mass="34170">MADNNSWVPLVQILERLFPNLTPQIVPAAHNAKAVLQAIQSSLNSKEIDTLTQIHCKWCGRVVCYDSNPLEKSKVAIERILAWDLDWSKKVLKIKGVQICCQECHLLLDLKKLLNFLETLDGSTDITKLYSLASHFCQINGHTSQSGEADVKLLQQAVSITHSLHVLTKIVPDITVQGVSGENVTLESVDEVVESVCGQLPGSVQKYTPKVKRKKKKEKSFTEDTELTPDSSTLSVKKFKSTSKKKKKKQTFDSLTNGQSNGDQEEAEEPTRKRLILSEKRKKRADGKTRVHGKKRRSLPAMKLD</sequence>
<feature type="compositionally biased region" description="Basic and acidic residues" evidence="1">
    <location>
        <begin position="269"/>
        <end position="279"/>
    </location>
</feature>
<feature type="region of interest" description="Disordered" evidence="1">
    <location>
        <begin position="209"/>
        <end position="305"/>
    </location>
</feature>
<reference evidence="2 3" key="1">
    <citation type="submission" date="2022-05" db="EMBL/GenBank/DDBJ databases">
        <authorList>
            <consortium name="Genoscope - CEA"/>
            <person name="William W."/>
        </authorList>
    </citation>
    <scope>NUCLEOTIDE SEQUENCE [LARGE SCALE GENOMIC DNA]</scope>
</reference>
<dbReference type="EMBL" id="CALNXK010000329">
    <property type="protein sequence ID" value="CAH3182663.1"/>
    <property type="molecule type" value="Genomic_DNA"/>
</dbReference>
<protein>
    <submittedName>
        <fullName evidence="2">Uncharacterized protein</fullName>
    </submittedName>
</protein>
<gene>
    <name evidence="2" type="ORF">PLOB_00027133</name>
</gene>
<evidence type="ECO:0000313" key="2">
    <source>
        <dbReference type="EMBL" id="CAH3182663.1"/>
    </source>
</evidence>
<organism evidence="2 3">
    <name type="scientific">Porites lobata</name>
    <dbReference type="NCBI Taxonomy" id="104759"/>
    <lineage>
        <taxon>Eukaryota</taxon>
        <taxon>Metazoa</taxon>
        <taxon>Cnidaria</taxon>
        <taxon>Anthozoa</taxon>
        <taxon>Hexacorallia</taxon>
        <taxon>Scleractinia</taxon>
        <taxon>Fungiina</taxon>
        <taxon>Poritidae</taxon>
        <taxon>Porites</taxon>
    </lineage>
</organism>
<proteinExistence type="predicted"/>
<dbReference type="Proteomes" id="UP001159405">
    <property type="component" value="Unassembled WGS sequence"/>
</dbReference>
<evidence type="ECO:0000256" key="1">
    <source>
        <dbReference type="SAM" id="MobiDB-lite"/>
    </source>
</evidence>
<feature type="compositionally biased region" description="Basic residues" evidence="1">
    <location>
        <begin position="237"/>
        <end position="249"/>
    </location>
</feature>
<comment type="caution">
    <text evidence="2">The sequence shown here is derived from an EMBL/GenBank/DDBJ whole genome shotgun (WGS) entry which is preliminary data.</text>
</comment>
<name>A0ABN8RU79_9CNID</name>